<dbReference type="CDD" id="cd01948">
    <property type="entry name" value="EAL"/>
    <property type="match status" value="1"/>
</dbReference>
<dbReference type="SUPFAM" id="SSF141868">
    <property type="entry name" value="EAL domain-like"/>
    <property type="match status" value="1"/>
</dbReference>
<dbReference type="Proteomes" id="UP000232638">
    <property type="component" value="Chromosome"/>
</dbReference>
<proteinExistence type="predicted"/>
<dbReference type="InterPro" id="IPR001789">
    <property type="entry name" value="Sig_transdc_resp-reg_receiver"/>
</dbReference>
<evidence type="ECO:0000256" key="1">
    <source>
        <dbReference type="PROSITE-ProRule" id="PRU00169"/>
    </source>
</evidence>
<dbReference type="Pfam" id="PF00563">
    <property type="entry name" value="EAL"/>
    <property type="match status" value="1"/>
</dbReference>
<evidence type="ECO:0000313" key="4">
    <source>
        <dbReference type="EMBL" id="AUB81885.1"/>
    </source>
</evidence>
<dbReference type="InterPro" id="IPR011006">
    <property type="entry name" value="CheY-like_superfamily"/>
</dbReference>
<dbReference type="Gene3D" id="3.40.50.2300">
    <property type="match status" value="1"/>
</dbReference>
<protein>
    <recommendedName>
        <fullName evidence="6">Response regulator receiver protein</fullName>
    </recommendedName>
</protein>
<evidence type="ECO:0000259" key="3">
    <source>
        <dbReference type="PROSITE" id="PS50883"/>
    </source>
</evidence>
<dbReference type="PANTHER" id="PTHR33121:SF79">
    <property type="entry name" value="CYCLIC DI-GMP PHOSPHODIESTERASE PDED-RELATED"/>
    <property type="match status" value="1"/>
</dbReference>
<evidence type="ECO:0000313" key="5">
    <source>
        <dbReference type="Proteomes" id="UP000232638"/>
    </source>
</evidence>
<dbReference type="CDD" id="cd00156">
    <property type="entry name" value="REC"/>
    <property type="match status" value="1"/>
</dbReference>
<dbReference type="Pfam" id="PF00072">
    <property type="entry name" value="Response_reg"/>
    <property type="match status" value="1"/>
</dbReference>
<dbReference type="PROSITE" id="PS50883">
    <property type="entry name" value="EAL"/>
    <property type="match status" value="1"/>
</dbReference>
<accession>A0A2K8U8L2</accession>
<dbReference type="OrthoDB" id="9812260at2"/>
<dbReference type="InterPro" id="IPR001633">
    <property type="entry name" value="EAL_dom"/>
</dbReference>
<dbReference type="AlphaFoldDB" id="A0A2K8U8L2"/>
<dbReference type="InterPro" id="IPR035919">
    <property type="entry name" value="EAL_sf"/>
</dbReference>
<gene>
    <name evidence="4" type="ORF">THSYN_13570</name>
</gene>
<dbReference type="GO" id="GO:0000160">
    <property type="term" value="P:phosphorelay signal transduction system"/>
    <property type="evidence" value="ECO:0007669"/>
    <property type="project" value="InterPro"/>
</dbReference>
<organism evidence="4 5">
    <name type="scientific">Candidatus Thiodictyon syntrophicum</name>
    <dbReference type="NCBI Taxonomy" id="1166950"/>
    <lineage>
        <taxon>Bacteria</taxon>
        <taxon>Pseudomonadati</taxon>
        <taxon>Pseudomonadota</taxon>
        <taxon>Gammaproteobacteria</taxon>
        <taxon>Chromatiales</taxon>
        <taxon>Chromatiaceae</taxon>
        <taxon>Thiodictyon</taxon>
    </lineage>
</organism>
<evidence type="ECO:0000259" key="2">
    <source>
        <dbReference type="PROSITE" id="PS50110"/>
    </source>
</evidence>
<dbReference type="SUPFAM" id="SSF52172">
    <property type="entry name" value="CheY-like"/>
    <property type="match status" value="1"/>
</dbReference>
<reference evidence="4 5" key="1">
    <citation type="submission" date="2017-03" db="EMBL/GenBank/DDBJ databases">
        <title>Complete genome sequence of Candidatus 'Thiodictyon syntrophicum' sp. nov. strain Cad16T, a photolithoautotroph purple sulfur bacterium isolated from an alpine meromictic lake.</title>
        <authorList>
            <person name="Luedin S.M."/>
            <person name="Pothier J.F."/>
            <person name="Danza F."/>
            <person name="Storelli N."/>
            <person name="Wittwer M."/>
            <person name="Tonolla M."/>
        </authorList>
    </citation>
    <scope>NUCLEOTIDE SEQUENCE [LARGE SCALE GENOMIC DNA]</scope>
    <source>
        <strain evidence="4 5">Cad16T</strain>
    </source>
</reference>
<feature type="modified residue" description="4-aspartylphosphate" evidence="1">
    <location>
        <position position="190"/>
    </location>
</feature>
<dbReference type="KEGG" id="tsy:THSYN_13570"/>
<dbReference type="InterPro" id="IPR043128">
    <property type="entry name" value="Rev_trsase/Diguanyl_cyclase"/>
</dbReference>
<feature type="domain" description="EAL" evidence="3">
    <location>
        <begin position="442"/>
        <end position="690"/>
    </location>
</feature>
<sequence>MPEDSHPSATTVFFFGCDAPLSAALQTCAATHAIDLMSVQTVAGLMYAAAIRKPWVLILQTDALPPGRSLAAILERLQETAGTSPRLIRLVAQPSSPGASAASGRATSPAAFATFQAPFDAARIWARVSDALAQRSARARRVLVVDAAPAEGAEIVAALSAAGLLVERLADPQRAMAVLEQTPADLIVLDLNLPQDAVRALTAAIRRHESLGEVPIIFLSAPLGADHQGEVLHLGGDEYLARPVVGERLLTAVFECLAQRAAAPDPVPDTVGAGAPVLSRTQLIKRLDGAILDRAAPAQAQAVLFIRVDDAPARGRLDAAGLDAVHPLIIELVRRCAGAAQRGVCRHDGGVCAWVHCPSEPQITDLVAAIRAGAATLVLPSGLTGITLSIGIGSFEPPADNALSLISRAWAAAEEAYRAGGDRVLRRRDPDPPAPPGVDTADELTLRLVRDALDGSGFHLVYQPILSLRKSQRERYEVLLRLRTPEGEILPPAAFLPVAARHGLLPAVDRWVLRRALETLRQERDAGRPTLLVIFQSGASLAEPDWIDWVRAEVLRLDLIRQRPVLEFNAQDVLAAEDQARVLFPELGRLGIEVCLAGVTDREDLLGLIARRPIGTAKLARDLIGRARGAEFKSLVEALHRRHARVIAAGIEDPETIGRLWSSGVDYLQGNFIQFPEETLNFQFYAGVVE</sequence>
<dbReference type="PANTHER" id="PTHR33121">
    <property type="entry name" value="CYCLIC DI-GMP PHOSPHODIESTERASE PDEF"/>
    <property type="match status" value="1"/>
</dbReference>
<evidence type="ECO:0008006" key="6">
    <source>
        <dbReference type="Google" id="ProtNLM"/>
    </source>
</evidence>
<name>A0A2K8U8L2_9GAMM</name>
<dbReference type="Gene3D" id="3.20.20.450">
    <property type="entry name" value="EAL domain"/>
    <property type="match status" value="1"/>
</dbReference>
<dbReference type="SMART" id="SM00448">
    <property type="entry name" value="REC"/>
    <property type="match status" value="1"/>
</dbReference>
<feature type="domain" description="Response regulatory" evidence="2">
    <location>
        <begin position="141"/>
        <end position="257"/>
    </location>
</feature>
<dbReference type="InterPro" id="IPR050706">
    <property type="entry name" value="Cyclic-di-GMP_PDE-like"/>
</dbReference>
<keyword evidence="5" id="KW-1185">Reference proteome</keyword>
<dbReference type="EMBL" id="CP020370">
    <property type="protein sequence ID" value="AUB81885.1"/>
    <property type="molecule type" value="Genomic_DNA"/>
</dbReference>
<keyword evidence="1" id="KW-0597">Phosphoprotein</keyword>
<dbReference type="Gene3D" id="3.30.70.270">
    <property type="match status" value="1"/>
</dbReference>
<dbReference type="PROSITE" id="PS50110">
    <property type="entry name" value="RESPONSE_REGULATORY"/>
    <property type="match status" value="1"/>
</dbReference>
<dbReference type="GO" id="GO:0071111">
    <property type="term" value="F:cyclic-guanylate-specific phosphodiesterase activity"/>
    <property type="evidence" value="ECO:0007669"/>
    <property type="project" value="InterPro"/>
</dbReference>
<dbReference type="SMART" id="SM00052">
    <property type="entry name" value="EAL"/>
    <property type="match status" value="1"/>
</dbReference>